<accession>A0AAN9RHQ1</accession>
<sequence>MENKICGRRFEARKKKKAAGKESDVGPVVIINIGTRVNQIRHDNIRVPPRNHWHPLLASSSLTPISCGPHLSFIFFPFSNFAFILEPTNGPFFLSYHHHQLTLASETSRNNKNLPSPPLSQPLIFPLPTVFLVLRWAGDRSGIHSIHPYQTDQVYFRRRL</sequence>
<proteinExistence type="predicted"/>
<dbReference type="EMBL" id="JAYMYR010000004">
    <property type="protein sequence ID" value="KAK7366783.1"/>
    <property type="molecule type" value="Genomic_DNA"/>
</dbReference>
<organism evidence="1 2">
    <name type="scientific">Phaseolus coccineus</name>
    <name type="common">Scarlet runner bean</name>
    <name type="synonym">Phaseolus multiflorus</name>
    <dbReference type="NCBI Taxonomy" id="3886"/>
    <lineage>
        <taxon>Eukaryota</taxon>
        <taxon>Viridiplantae</taxon>
        <taxon>Streptophyta</taxon>
        <taxon>Embryophyta</taxon>
        <taxon>Tracheophyta</taxon>
        <taxon>Spermatophyta</taxon>
        <taxon>Magnoliopsida</taxon>
        <taxon>eudicotyledons</taxon>
        <taxon>Gunneridae</taxon>
        <taxon>Pentapetalae</taxon>
        <taxon>rosids</taxon>
        <taxon>fabids</taxon>
        <taxon>Fabales</taxon>
        <taxon>Fabaceae</taxon>
        <taxon>Papilionoideae</taxon>
        <taxon>50 kb inversion clade</taxon>
        <taxon>NPAAA clade</taxon>
        <taxon>indigoferoid/millettioid clade</taxon>
        <taxon>Phaseoleae</taxon>
        <taxon>Phaseolus</taxon>
    </lineage>
</organism>
<evidence type="ECO:0000313" key="2">
    <source>
        <dbReference type="Proteomes" id="UP001374584"/>
    </source>
</evidence>
<dbReference type="Proteomes" id="UP001374584">
    <property type="component" value="Unassembled WGS sequence"/>
</dbReference>
<dbReference type="AlphaFoldDB" id="A0AAN9RHQ1"/>
<protein>
    <submittedName>
        <fullName evidence="1">Uncharacterized protein</fullName>
    </submittedName>
</protein>
<name>A0AAN9RHQ1_PHACN</name>
<comment type="caution">
    <text evidence="1">The sequence shown here is derived from an EMBL/GenBank/DDBJ whole genome shotgun (WGS) entry which is preliminary data.</text>
</comment>
<gene>
    <name evidence="1" type="ORF">VNO80_08780</name>
</gene>
<keyword evidence="2" id="KW-1185">Reference proteome</keyword>
<reference evidence="1 2" key="1">
    <citation type="submission" date="2024-01" db="EMBL/GenBank/DDBJ databases">
        <title>The genomes of 5 underutilized Papilionoideae crops provide insights into root nodulation and disease resistanc.</title>
        <authorList>
            <person name="Jiang F."/>
        </authorList>
    </citation>
    <scope>NUCLEOTIDE SEQUENCE [LARGE SCALE GENOMIC DNA]</scope>
    <source>
        <strain evidence="1">JINMINGXINNONG_FW02</strain>
        <tissue evidence="1">Leaves</tissue>
    </source>
</reference>
<evidence type="ECO:0000313" key="1">
    <source>
        <dbReference type="EMBL" id="KAK7366783.1"/>
    </source>
</evidence>